<keyword evidence="6" id="KW-0326">Glycosidase</keyword>
<dbReference type="InterPro" id="IPR052891">
    <property type="entry name" value="DNA-3mA_glycosylase"/>
</dbReference>
<dbReference type="EC" id="3.2.2.20" evidence="6"/>
<dbReference type="InterPro" id="IPR004597">
    <property type="entry name" value="Tag"/>
</dbReference>
<reference evidence="6" key="1">
    <citation type="submission" date="2016-10" db="EMBL/GenBank/DDBJ databases">
        <title>Sequence of Gallionella enrichment culture.</title>
        <authorList>
            <person name="Poehlein A."/>
            <person name="Muehling M."/>
            <person name="Daniel R."/>
        </authorList>
    </citation>
    <scope>NUCLEOTIDE SEQUENCE</scope>
</reference>
<gene>
    <name evidence="6" type="primary">tag_5</name>
    <name evidence="6" type="ORF">GALL_213200</name>
</gene>
<dbReference type="PANTHER" id="PTHR30037:SF4">
    <property type="entry name" value="DNA-3-METHYLADENINE GLYCOSYLASE I"/>
    <property type="match status" value="1"/>
</dbReference>
<dbReference type="EMBL" id="MLJW01000145">
    <property type="protein sequence ID" value="OIQ96617.1"/>
    <property type="molecule type" value="Genomic_DNA"/>
</dbReference>
<accession>A0A1J5RLL8</accession>
<dbReference type="NCBIfam" id="TIGR00624">
    <property type="entry name" value="tag"/>
    <property type="match status" value="1"/>
</dbReference>
<evidence type="ECO:0000256" key="5">
    <source>
        <dbReference type="ARBA" id="ARBA00023204"/>
    </source>
</evidence>
<keyword evidence="2" id="KW-0227">DNA damage</keyword>
<evidence type="ECO:0000256" key="1">
    <source>
        <dbReference type="ARBA" id="ARBA00022723"/>
    </source>
</evidence>
<comment type="caution">
    <text evidence="6">The sequence shown here is derived from an EMBL/GenBank/DDBJ whole genome shotgun (WGS) entry which is preliminary data.</text>
</comment>
<dbReference type="FunFam" id="1.10.340.30:FF:000009">
    <property type="entry name" value="DNA-3-methyladenine glycosylase I"/>
    <property type="match status" value="1"/>
</dbReference>
<keyword evidence="5" id="KW-0234">DNA repair</keyword>
<dbReference type="PANTHER" id="PTHR30037">
    <property type="entry name" value="DNA-3-METHYLADENINE GLYCOSYLASE 1"/>
    <property type="match status" value="1"/>
</dbReference>
<evidence type="ECO:0000313" key="6">
    <source>
        <dbReference type="EMBL" id="OIQ96617.1"/>
    </source>
</evidence>
<dbReference type="GO" id="GO:0006284">
    <property type="term" value="P:base-excision repair"/>
    <property type="evidence" value="ECO:0007669"/>
    <property type="project" value="InterPro"/>
</dbReference>
<sequence>MERCPWCTGFELYREYHDSEWGVPLRADRALFELLLLEGAQAGLSWATVLKKREAYRSAFDGFDPERIARYDEAKVAELLADPGIIRNRAKVAAAVRNAQAYLAIEAGGQSFGDFLWRFVDGVPIQNAWRSLAEVPARTAQSDALSKALTQAGFKFVGATICYAFMQASGMVNDHLVSCPRHAELRTA</sequence>
<dbReference type="InterPro" id="IPR005019">
    <property type="entry name" value="Adenine_glyco"/>
</dbReference>
<dbReference type="GO" id="GO:0046872">
    <property type="term" value="F:metal ion binding"/>
    <property type="evidence" value="ECO:0007669"/>
    <property type="project" value="UniProtKB-KW"/>
</dbReference>
<proteinExistence type="predicted"/>
<keyword evidence="3 6" id="KW-0378">Hydrolase</keyword>
<organism evidence="6">
    <name type="scientific">mine drainage metagenome</name>
    <dbReference type="NCBI Taxonomy" id="410659"/>
    <lineage>
        <taxon>unclassified sequences</taxon>
        <taxon>metagenomes</taxon>
        <taxon>ecological metagenomes</taxon>
    </lineage>
</organism>
<keyword evidence="1" id="KW-0479">Metal-binding</keyword>
<name>A0A1J5RLL8_9ZZZZ</name>
<evidence type="ECO:0000256" key="2">
    <source>
        <dbReference type="ARBA" id="ARBA00022763"/>
    </source>
</evidence>
<evidence type="ECO:0000256" key="4">
    <source>
        <dbReference type="ARBA" id="ARBA00022833"/>
    </source>
</evidence>
<dbReference type="SUPFAM" id="SSF48150">
    <property type="entry name" value="DNA-glycosylase"/>
    <property type="match status" value="1"/>
</dbReference>
<evidence type="ECO:0000256" key="3">
    <source>
        <dbReference type="ARBA" id="ARBA00022801"/>
    </source>
</evidence>
<dbReference type="Gene3D" id="1.10.340.30">
    <property type="entry name" value="Hypothetical protein, domain 2"/>
    <property type="match status" value="1"/>
</dbReference>
<dbReference type="GO" id="GO:0008725">
    <property type="term" value="F:DNA-3-methyladenine glycosylase activity"/>
    <property type="evidence" value="ECO:0007669"/>
    <property type="project" value="UniProtKB-EC"/>
</dbReference>
<keyword evidence="4" id="KW-0862">Zinc</keyword>
<dbReference type="Pfam" id="PF03352">
    <property type="entry name" value="Adenine_glyco"/>
    <property type="match status" value="1"/>
</dbReference>
<dbReference type="AlphaFoldDB" id="A0A1J5RLL8"/>
<protein>
    <submittedName>
        <fullName evidence="6">DNA-3-methyladenine glycosylase 1</fullName>
        <ecNumber evidence="6">3.2.2.20</ecNumber>
    </submittedName>
</protein>
<dbReference type="InterPro" id="IPR011257">
    <property type="entry name" value="DNA_glycosylase"/>
</dbReference>